<evidence type="ECO:0000256" key="2">
    <source>
        <dbReference type="ARBA" id="ARBA00023015"/>
    </source>
</evidence>
<gene>
    <name evidence="6" type="ORF">BC739_007749</name>
</gene>
<evidence type="ECO:0000313" key="6">
    <source>
        <dbReference type="EMBL" id="MBA8930502.1"/>
    </source>
</evidence>
<dbReference type="PANTHER" id="PTHR30346">
    <property type="entry name" value="TRANSCRIPTIONAL DUAL REGULATOR HCAR-RELATED"/>
    <property type="match status" value="1"/>
</dbReference>
<evidence type="ECO:0000256" key="1">
    <source>
        <dbReference type="ARBA" id="ARBA00009437"/>
    </source>
</evidence>
<dbReference type="PANTHER" id="PTHR30346:SF30">
    <property type="entry name" value="SMALL NEUTRAL PROTEASE REGULATORY PROTEIN"/>
    <property type="match status" value="1"/>
</dbReference>
<proteinExistence type="inferred from homology"/>
<organism evidence="6 7">
    <name type="scientific">Kutzneria viridogrisea</name>
    <dbReference type="NCBI Taxonomy" id="47990"/>
    <lineage>
        <taxon>Bacteria</taxon>
        <taxon>Bacillati</taxon>
        <taxon>Actinomycetota</taxon>
        <taxon>Actinomycetes</taxon>
        <taxon>Pseudonocardiales</taxon>
        <taxon>Pseudonocardiaceae</taxon>
        <taxon>Kutzneria</taxon>
    </lineage>
</organism>
<dbReference type="PRINTS" id="PR00039">
    <property type="entry name" value="HTHLYSR"/>
</dbReference>
<keyword evidence="4" id="KW-0804">Transcription</keyword>
<dbReference type="RefSeq" id="WP_025357630.1">
    <property type="nucleotide sequence ID" value="NZ_BAAABQ010000001.1"/>
</dbReference>
<keyword evidence="3 6" id="KW-0238">DNA-binding</keyword>
<reference evidence="6 7" key="1">
    <citation type="submission" date="2020-08" db="EMBL/GenBank/DDBJ databases">
        <title>Genomic Encyclopedia of Archaeal and Bacterial Type Strains, Phase II (KMG-II): from individual species to whole genera.</title>
        <authorList>
            <person name="Goeker M."/>
        </authorList>
    </citation>
    <scope>NUCLEOTIDE SEQUENCE [LARGE SCALE GENOMIC DNA]</scope>
    <source>
        <strain evidence="6 7">DSM 43850</strain>
    </source>
</reference>
<accession>A0ABR6BVA3</accession>
<dbReference type="GO" id="GO:0003677">
    <property type="term" value="F:DNA binding"/>
    <property type="evidence" value="ECO:0007669"/>
    <property type="project" value="UniProtKB-KW"/>
</dbReference>
<dbReference type="InterPro" id="IPR036390">
    <property type="entry name" value="WH_DNA-bd_sf"/>
</dbReference>
<dbReference type="InterPro" id="IPR036388">
    <property type="entry name" value="WH-like_DNA-bd_sf"/>
</dbReference>
<evidence type="ECO:0000256" key="3">
    <source>
        <dbReference type="ARBA" id="ARBA00023125"/>
    </source>
</evidence>
<evidence type="ECO:0000313" key="7">
    <source>
        <dbReference type="Proteomes" id="UP000517916"/>
    </source>
</evidence>
<comment type="caution">
    <text evidence="6">The sequence shown here is derived from an EMBL/GenBank/DDBJ whole genome shotgun (WGS) entry which is preliminary data.</text>
</comment>
<keyword evidence="2" id="KW-0805">Transcription regulation</keyword>
<dbReference type="EMBL" id="JACJID010000007">
    <property type="protein sequence ID" value="MBA8930502.1"/>
    <property type="molecule type" value="Genomic_DNA"/>
</dbReference>
<keyword evidence="7" id="KW-1185">Reference proteome</keyword>
<dbReference type="Gene3D" id="1.10.10.10">
    <property type="entry name" value="Winged helix-like DNA-binding domain superfamily/Winged helix DNA-binding domain"/>
    <property type="match status" value="1"/>
</dbReference>
<comment type="similarity">
    <text evidence="1">Belongs to the LysR transcriptional regulatory family.</text>
</comment>
<evidence type="ECO:0000256" key="4">
    <source>
        <dbReference type="ARBA" id="ARBA00023163"/>
    </source>
</evidence>
<dbReference type="Pfam" id="PF00126">
    <property type="entry name" value="HTH_1"/>
    <property type="match status" value="1"/>
</dbReference>
<sequence>MAELEFRHLRVVRAVAEAGSVNRAATQLGISQPGLTAQLKRIERVLGGELFKRGPDGAQPTALGSFVLNRADAVLADLRALVVNARQRSGADQRTLLRVGSIPLTMLGRFLRHLHLAAPELDVRTCVEPSGSVLLKLLATKRIDLKVVPY</sequence>
<dbReference type="Proteomes" id="UP000517916">
    <property type="component" value="Unassembled WGS sequence"/>
</dbReference>
<evidence type="ECO:0000259" key="5">
    <source>
        <dbReference type="PROSITE" id="PS50931"/>
    </source>
</evidence>
<dbReference type="SUPFAM" id="SSF46785">
    <property type="entry name" value="Winged helix' DNA-binding domain"/>
    <property type="match status" value="1"/>
</dbReference>
<name>A0ABR6BVA3_9PSEU</name>
<protein>
    <submittedName>
        <fullName evidence="6">DNA-binding transcriptional LysR family regulator</fullName>
    </submittedName>
</protein>
<dbReference type="InterPro" id="IPR000847">
    <property type="entry name" value="LysR_HTH_N"/>
</dbReference>
<feature type="domain" description="HTH lysR-type" evidence="5">
    <location>
        <begin position="4"/>
        <end position="61"/>
    </location>
</feature>
<dbReference type="PROSITE" id="PS50931">
    <property type="entry name" value="HTH_LYSR"/>
    <property type="match status" value="1"/>
</dbReference>